<dbReference type="PANTHER" id="PTHR30126">
    <property type="entry name" value="HTH-TYPE TRANSCRIPTIONAL REGULATOR"/>
    <property type="match status" value="1"/>
</dbReference>
<organism evidence="6 7">
    <name type="scientific">Paraburkholderia kirstenboschensis</name>
    <dbReference type="NCBI Taxonomy" id="1245436"/>
    <lineage>
        <taxon>Bacteria</taxon>
        <taxon>Pseudomonadati</taxon>
        <taxon>Pseudomonadota</taxon>
        <taxon>Betaproteobacteria</taxon>
        <taxon>Burkholderiales</taxon>
        <taxon>Burkholderiaceae</taxon>
        <taxon>Paraburkholderia</taxon>
    </lineage>
</organism>
<dbReference type="Pfam" id="PF00126">
    <property type="entry name" value="HTH_1"/>
    <property type="match status" value="1"/>
</dbReference>
<dbReference type="Pfam" id="PF03466">
    <property type="entry name" value="LysR_substrate"/>
    <property type="match status" value="1"/>
</dbReference>
<dbReference type="EMBL" id="CP136513">
    <property type="protein sequence ID" value="WOD17964.1"/>
    <property type="molecule type" value="Genomic_DNA"/>
</dbReference>
<evidence type="ECO:0000259" key="5">
    <source>
        <dbReference type="PROSITE" id="PS50931"/>
    </source>
</evidence>
<dbReference type="InterPro" id="IPR005119">
    <property type="entry name" value="LysR_subst-bd"/>
</dbReference>
<dbReference type="PANTHER" id="PTHR30126:SF40">
    <property type="entry name" value="HTH-TYPE TRANSCRIPTIONAL REGULATOR GLTR"/>
    <property type="match status" value="1"/>
</dbReference>
<dbReference type="InterPro" id="IPR036388">
    <property type="entry name" value="WH-like_DNA-bd_sf"/>
</dbReference>
<evidence type="ECO:0000256" key="2">
    <source>
        <dbReference type="ARBA" id="ARBA00023015"/>
    </source>
</evidence>
<evidence type="ECO:0000313" key="6">
    <source>
        <dbReference type="EMBL" id="WOD17964.1"/>
    </source>
</evidence>
<dbReference type="CDD" id="cd05466">
    <property type="entry name" value="PBP2_LTTR_substrate"/>
    <property type="match status" value="1"/>
</dbReference>
<dbReference type="Proteomes" id="UP001302652">
    <property type="component" value="Chromosome 1"/>
</dbReference>
<dbReference type="SUPFAM" id="SSF46785">
    <property type="entry name" value="Winged helix' DNA-binding domain"/>
    <property type="match status" value="1"/>
</dbReference>
<name>A0ABZ0ENK7_9BURK</name>
<keyword evidence="7" id="KW-1185">Reference proteome</keyword>
<evidence type="ECO:0000256" key="3">
    <source>
        <dbReference type="ARBA" id="ARBA00023125"/>
    </source>
</evidence>
<comment type="similarity">
    <text evidence="1">Belongs to the LysR transcriptional regulatory family.</text>
</comment>
<feature type="domain" description="HTH lysR-type" evidence="5">
    <location>
        <begin position="1"/>
        <end position="58"/>
    </location>
</feature>
<gene>
    <name evidence="6" type="ORF">RW095_34910</name>
</gene>
<keyword evidence="2" id="KW-0805">Transcription regulation</keyword>
<protein>
    <submittedName>
        <fullName evidence="6">LysR family transcriptional regulator</fullName>
    </submittedName>
</protein>
<proteinExistence type="inferred from homology"/>
<sequence length="299" mass="32841">MDLTLLRAFVTVAREGNLTRAAVQLHLTQPAVSLQIKHLQETLGVTLFTRTSHGLSLTRDGQALLPHAERALSAASDVQRAAQSLRQEVRGRLRIGTILDPEFLRLGGFLKQLVETWPHIETALRHGMSGWVLDQVRAGELDVGYYIGVPSEDDTRDGPAFHTLTLTQFQYRVLAPAGWKDRVKGARDWRSLAVFPWIWTPPASAHNRLLSRAFGEAGVKPVKVAEVDQEPSMLDLVKSGVGLTLARDAIAIAEAHAHALTIVEGITVPTQLSFITLAERKDEPAIAAALKLIELQWTA</sequence>
<dbReference type="PRINTS" id="PR00039">
    <property type="entry name" value="HTHLYSR"/>
</dbReference>
<dbReference type="SUPFAM" id="SSF53850">
    <property type="entry name" value="Periplasmic binding protein-like II"/>
    <property type="match status" value="1"/>
</dbReference>
<reference evidence="6 7" key="1">
    <citation type="submission" date="2023-10" db="EMBL/GenBank/DDBJ databases">
        <title>Surface-active antibiotics is a multifunctional adaptation for post-fire microbes.</title>
        <authorList>
            <person name="Liu M.D."/>
            <person name="Du Y."/>
            <person name="Koupaei S.K."/>
            <person name="Kim N.R."/>
            <person name="Zhang W."/>
            <person name="Traxler M.F."/>
        </authorList>
    </citation>
    <scope>NUCLEOTIDE SEQUENCE [LARGE SCALE GENOMIC DNA]</scope>
    <source>
        <strain evidence="6 7">F3</strain>
    </source>
</reference>
<dbReference type="RefSeq" id="WP_317020344.1">
    <property type="nucleotide sequence ID" value="NZ_CP136513.1"/>
</dbReference>
<evidence type="ECO:0000256" key="4">
    <source>
        <dbReference type="ARBA" id="ARBA00023163"/>
    </source>
</evidence>
<accession>A0ABZ0ENK7</accession>
<dbReference type="Gene3D" id="3.40.190.10">
    <property type="entry name" value="Periplasmic binding protein-like II"/>
    <property type="match status" value="2"/>
</dbReference>
<dbReference type="Gene3D" id="1.10.10.10">
    <property type="entry name" value="Winged helix-like DNA-binding domain superfamily/Winged helix DNA-binding domain"/>
    <property type="match status" value="1"/>
</dbReference>
<dbReference type="InterPro" id="IPR000847">
    <property type="entry name" value="LysR_HTH_N"/>
</dbReference>
<keyword evidence="4" id="KW-0804">Transcription</keyword>
<dbReference type="PROSITE" id="PS50931">
    <property type="entry name" value="HTH_LYSR"/>
    <property type="match status" value="1"/>
</dbReference>
<evidence type="ECO:0000313" key="7">
    <source>
        <dbReference type="Proteomes" id="UP001302652"/>
    </source>
</evidence>
<dbReference type="InterPro" id="IPR036390">
    <property type="entry name" value="WH_DNA-bd_sf"/>
</dbReference>
<keyword evidence="3" id="KW-0238">DNA-binding</keyword>
<evidence type="ECO:0000256" key="1">
    <source>
        <dbReference type="ARBA" id="ARBA00009437"/>
    </source>
</evidence>